<evidence type="ECO:0000313" key="2">
    <source>
        <dbReference type="EMBL" id="KTB37478.1"/>
    </source>
</evidence>
<keyword evidence="1" id="KW-0472">Membrane</keyword>
<evidence type="ECO:0000256" key="1">
    <source>
        <dbReference type="SAM" id="Phobius"/>
    </source>
</evidence>
<dbReference type="AlphaFoldDB" id="A0A0W0FML2"/>
<dbReference type="eggNOG" id="ENOG502T0JG">
    <property type="taxonomic scope" value="Eukaryota"/>
</dbReference>
<protein>
    <submittedName>
        <fullName evidence="2">Uncharacterized protein</fullName>
    </submittedName>
</protein>
<proteinExistence type="predicted"/>
<gene>
    <name evidence="2" type="ORF">WG66_9962</name>
</gene>
<sequence length="344" mass="39107">MHHIQPISTSPSSLMHACLACFSDEVKALDSIICQPPIRPLSSKPATNVTLPTEIILHVRSYLLANITEYLIIQSLSALQRYENTLCQLLCTECLSYNQYVYGNDVWQWTEFTGACHCVEARQYLLASPADYSLSAFSNALAVPSLNPKRFVDRQEWLEYYLSRKSLQFTAKSISPHSQKVIWDLVATVLKGFHCRSVRERLYAPSYPRQRGAKEDVVLIVPVPDSHGSQYESSSDSWMMQVLLKRVERDLALKLDYQPIEPSLIPSVPTTSSYSDRCSSERLFCYTKFRCSSKAARLSFVDLLQTIHVCFTAVLCLPLSFTTLLLTLICFYCKPRAFRARISV</sequence>
<feature type="transmembrane region" description="Helical" evidence="1">
    <location>
        <begin position="311"/>
        <end position="333"/>
    </location>
</feature>
<keyword evidence="1" id="KW-0812">Transmembrane</keyword>
<evidence type="ECO:0000313" key="3">
    <source>
        <dbReference type="Proteomes" id="UP000054988"/>
    </source>
</evidence>
<accession>A0A0W0FML2</accession>
<keyword evidence="1" id="KW-1133">Transmembrane helix</keyword>
<organism evidence="2 3">
    <name type="scientific">Moniliophthora roreri</name>
    <name type="common">Frosty pod rot fungus</name>
    <name type="synonym">Monilia roreri</name>
    <dbReference type="NCBI Taxonomy" id="221103"/>
    <lineage>
        <taxon>Eukaryota</taxon>
        <taxon>Fungi</taxon>
        <taxon>Dikarya</taxon>
        <taxon>Basidiomycota</taxon>
        <taxon>Agaricomycotina</taxon>
        <taxon>Agaricomycetes</taxon>
        <taxon>Agaricomycetidae</taxon>
        <taxon>Agaricales</taxon>
        <taxon>Marasmiineae</taxon>
        <taxon>Marasmiaceae</taxon>
        <taxon>Moniliophthora</taxon>
    </lineage>
</organism>
<comment type="caution">
    <text evidence="2">The sequence shown here is derived from an EMBL/GenBank/DDBJ whole genome shotgun (WGS) entry which is preliminary data.</text>
</comment>
<dbReference type="Proteomes" id="UP000054988">
    <property type="component" value="Unassembled WGS sequence"/>
</dbReference>
<dbReference type="EMBL" id="LATX01001846">
    <property type="protein sequence ID" value="KTB37478.1"/>
    <property type="molecule type" value="Genomic_DNA"/>
</dbReference>
<name>A0A0W0FML2_MONRR</name>
<reference evidence="2 3" key="1">
    <citation type="submission" date="2015-12" db="EMBL/GenBank/DDBJ databases">
        <title>Draft genome sequence of Moniliophthora roreri, the causal agent of frosty pod rot of cacao.</title>
        <authorList>
            <person name="Aime M.C."/>
            <person name="Diaz-Valderrama J.R."/>
            <person name="Kijpornyongpan T."/>
            <person name="Phillips-Mora W."/>
        </authorList>
    </citation>
    <scope>NUCLEOTIDE SEQUENCE [LARGE SCALE GENOMIC DNA]</scope>
    <source>
        <strain evidence="2 3">MCA 2952</strain>
    </source>
</reference>